<gene>
    <name evidence="1" type="ORF">LKMONMHP_1250</name>
</gene>
<name>A0ABQ4T5Z4_METOR</name>
<proteinExistence type="predicted"/>
<accession>A0ABQ4T5Z4</accession>
<evidence type="ECO:0000313" key="2">
    <source>
        <dbReference type="Proteomes" id="UP001055156"/>
    </source>
</evidence>
<keyword evidence="2" id="KW-1185">Reference proteome</keyword>
<dbReference type="EMBL" id="BPQV01000003">
    <property type="protein sequence ID" value="GJE26399.1"/>
    <property type="molecule type" value="Genomic_DNA"/>
</dbReference>
<reference evidence="1" key="1">
    <citation type="journal article" date="2021" name="Front. Microbiol.">
        <title>Comprehensive Comparative Genomics and Phenotyping of Methylobacterium Species.</title>
        <authorList>
            <person name="Alessa O."/>
            <person name="Ogura Y."/>
            <person name="Fujitani Y."/>
            <person name="Takami H."/>
            <person name="Hayashi T."/>
            <person name="Sahin N."/>
            <person name="Tani A."/>
        </authorList>
    </citation>
    <scope>NUCLEOTIDE SEQUENCE</scope>
    <source>
        <strain evidence="1">NBRC 15689</strain>
    </source>
</reference>
<evidence type="ECO:0000313" key="1">
    <source>
        <dbReference type="EMBL" id="GJE26399.1"/>
    </source>
</evidence>
<comment type="caution">
    <text evidence="1">The sequence shown here is derived from an EMBL/GenBank/DDBJ whole genome shotgun (WGS) entry which is preliminary data.</text>
</comment>
<dbReference type="Proteomes" id="UP001055156">
    <property type="component" value="Unassembled WGS sequence"/>
</dbReference>
<organism evidence="1 2">
    <name type="scientific">Methylobacterium organophilum</name>
    <dbReference type="NCBI Taxonomy" id="410"/>
    <lineage>
        <taxon>Bacteria</taxon>
        <taxon>Pseudomonadati</taxon>
        <taxon>Pseudomonadota</taxon>
        <taxon>Alphaproteobacteria</taxon>
        <taxon>Hyphomicrobiales</taxon>
        <taxon>Methylobacteriaceae</taxon>
        <taxon>Methylobacterium</taxon>
    </lineage>
</organism>
<protein>
    <submittedName>
        <fullName evidence="1">Uncharacterized protein</fullName>
    </submittedName>
</protein>
<reference evidence="1" key="2">
    <citation type="submission" date="2021-08" db="EMBL/GenBank/DDBJ databases">
        <authorList>
            <person name="Tani A."/>
            <person name="Ola A."/>
            <person name="Ogura Y."/>
            <person name="Katsura K."/>
            <person name="Hayashi T."/>
        </authorList>
    </citation>
    <scope>NUCLEOTIDE SEQUENCE</scope>
    <source>
        <strain evidence="1">NBRC 15689</strain>
    </source>
</reference>
<dbReference type="RefSeq" id="WP_238310353.1">
    <property type="nucleotide sequence ID" value="NZ_BPQV01000003.1"/>
</dbReference>
<sequence length="83" mass="9673">MHRIRWVAAPLHGIILHMHLQTHHPYTLTVEPSPSQAQRFRWEIRQGLRVVDSSKDVWPTQRRAAQAGHAALCDLIAEWRAQH</sequence>